<dbReference type="Proteomes" id="UP001143463">
    <property type="component" value="Unassembled WGS sequence"/>
</dbReference>
<dbReference type="PANTHER" id="PTHR32487">
    <property type="entry name" value="3-OXO-DELTA(4,5)-STEROID 5-BETA-REDUCTASE"/>
    <property type="match status" value="1"/>
</dbReference>
<dbReference type="RefSeq" id="WP_037049134.1">
    <property type="nucleotide sequence ID" value="NZ_BAAAUZ010000003.1"/>
</dbReference>
<dbReference type="AlphaFoldDB" id="A0A9W6NXC7"/>
<proteinExistence type="predicted"/>
<organism evidence="2 3">
    <name type="scientific">Pseudonocardia halophobica</name>
    <dbReference type="NCBI Taxonomy" id="29401"/>
    <lineage>
        <taxon>Bacteria</taxon>
        <taxon>Bacillati</taxon>
        <taxon>Actinomycetota</taxon>
        <taxon>Actinomycetes</taxon>
        <taxon>Pseudonocardiales</taxon>
        <taxon>Pseudonocardiaceae</taxon>
        <taxon>Pseudonocardia</taxon>
    </lineage>
</organism>
<protein>
    <recommendedName>
        <fullName evidence="1">NAD-dependent epimerase/dehydratase domain-containing protein</fullName>
    </recommendedName>
</protein>
<reference evidence="2" key="1">
    <citation type="journal article" date="2014" name="Int. J. Syst. Evol. Microbiol.">
        <title>Complete genome sequence of Corynebacterium casei LMG S-19264T (=DSM 44701T), isolated from a smear-ripened cheese.</title>
        <authorList>
            <consortium name="US DOE Joint Genome Institute (JGI-PGF)"/>
            <person name="Walter F."/>
            <person name="Albersmeier A."/>
            <person name="Kalinowski J."/>
            <person name="Ruckert C."/>
        </authorList>
    </citation>
    <scope>NUCLEOTIDE SEQUENCE</scope>
    <source>
        <strain evidence="2">VKM Ac-1069</strain>
    </source>
</reference>
<name>A0A9W6NXC7_9PSEU</name>
<dbReference type="InterPro" id="IPR001509">
    <property type="entry name" value="Epimerase_deHydtase"/>
</dbReference>
<evidence type="ECO:0000259" key="1">
    <source>
        <dbReference type="Pfam" id="PF01370"/>
    </source>
</evidence>
<evidence type="ECO:0000313" key="2">
    <source>
        <dbReference type="EMBL" id="GLL13330.1"/>
    </source>
</evidence>
<reference evidence="2" key="2">
    <citation type="submission" date="2023-01" db="EMBL/GenBank/DDBJ databases">
        <authorList>
            <person name="Sun Q."/>
            <person name="Evtushenko L."/>
        </authorList>
    </citation>
    <scope>NUCLEOTIDE SEQUENCE</scope>
    <source>
        <strain evidence="2">VKM Ac-1069</strain>
    </source>
</reference>
<feature type="domain" description="NAD-dependent epimerase/dehydratase" evidence="1">
    <location>
        <begin position="7"/>
        <end position="187"/>
    </location>
</feature>
<dbReference type="SUPFAM" id="SSF51735">
    <property type="entry name" value="NAD(P)-binding Rossmann-fold domains"/>
    <property type="match status" value="1"/>
</dbReference>
<gene>
    <name evidence="2" type="ORF">GCM10017577_44730</name>
</gene>
<dbReference type="Pfam" id="PF01370">
    <property type="entry name" value="Epimerase"/>
    <property type="match status" value="1"/>
</dbReference>
<dbReference type="InterPro" id="IPR036291">
    <property type="entry name" value="NAD(P)-bd_dom_sf"/>
</dbReference>
<dbReference type="EMBL" id="BSFQ01000021">
    <property type="protein sequence ID" value="GLL13330.1"/>
    <property type="molecule type" value="Genomic_DNA"/>
</dbReference>
<dbReference type="PANTHER" id="PTHR32487:SF0">
    <property type="entry name" value="3-OXO-DELTA(4,5)-STEROID 5-BETA-REDUCTASE"/>
    <property type="match status" value="1"/>
</dbReference>
<sequence>MSEARRVLVAGASGLVGEAAVESFAEAGWEVVALSRRPPARPVRHLAVDLTDAAATAEAVADLRPSHLVYGALHEKPGLIRGWREQDQMRTNLAMFRALLDPLAPGLEHVTLLQGTKAYGVHLHPIPVPARERAPRDPHENFYWLQEDHLRASAAEHGFAWTILRPQIVVGPATGVAMNLPPVIGVYAAVRRELGLPFGYPGGAGIASEAVDVRLVGDAALWAATAETARDQHFNLTNGEAFNWRDLWPALADELGMAPAPDEPVRLAEYLPAHADVWRRIAEREGLVEPSLDALLGESHFYADYCFAHGATEARPPALVSTVKVRQAGFGDCYDTEESFRHWMRVLRERKVLPG</sequence>
<comment type="caution">
    <text evidence="2">The sequence shown here is derived from an EMBL/GenBank/DDBJ whole genome shotgun (WGS) entry which is preliminary data.</text>
</comment>
<evidence type="ECO:0000313" key="3">
    <source>
        <dbReference type="Proteomes" id="UP001143463"/>
    </source>
</evidence>
<dbReference type="Gene3D" id="3.40.50.720">
    <property type="entry name" value="NAD(P)-binding Rossmann-like Domain"/>
    <property type="match status" value="1"/>
</dbReference>
<keyword evidence="3" id="KW-1185">Reference proteome</keyword>
<accession>A0A9W6NXC7</accession>